<protein>
    <recommendedName>
        <fullName evidence="3">F-box domain-containing protein</fullName>
    </recommendedName>
</protein>
<dbReference type="EMBL" id="CAICTM010000777">
    <property type="protein sequence ID" value="CAB9516375.1"/>
    <property type="molecule type" value="Genomic_DNA"/>
</dbReference>
<dbReference type="Proteomes" id="UP001153069">
    <property type="component" value="Unassembled WGS sequence"/>
</dbReference>
<dbReference type="SUPFAM" id="SSF81383">
    <property type="entry name" value="F-box domain"/>
    <property type="match status" value="1"/>
</dbReference>
<proteinExistence type="predicted"/>
<organism evidence="1 2">
    <name type="scientific">Seminavis robusta</name>
    <dbReference type="NCBI Taxonomy" id="568900"/>
    <lineage>
        <taxon>Eukaryota</taxon>
        <taxon>Sar</taxon>
        <taxon>Stramenopiles</taxon>
        <taxon>Ochrophyta</taxon>
        <taxon>Bacillariophyta</taxon>
        <taxon>Bacillariophyceae</taxon>
        <taxon>Bacillariophycidae</taxon>
        <taxon>Naviculales</taxon>
        <taxon>Naviculaceae</taxon>
        <taxon>Seminavis</taxon>
    </lineage>
</organism>
<evidence type="ECO:0000313" key="2">
    <source>
        <dbReference type="Proteomes" id="UP001153069"/>
    </source>
</evidence>
<dbReference type="AlphaFoldDB" id="A0A9N8E9K9"/>
<dbReference type="InterPro" id="IPR036047">
    <property type="entry name" value="F-box-like_dom_sf"/>
</dbReference>
<name>A0A9N8E9K9_9STRA</name>
<reference evidence="1" key="1">
    <citation type="submission" date="2020-06" db="EMBL/GenBank/DDBJ databases">
        <authorList>
            <consortium name="Plant Systems Biology data submission"/>
        </authorList>
    </citation>
    <scope>NUCLEOTIDE SEQUENCE</scope>
    <source>
        <strain evidence="1">D6</strain>
    </source>
</reference>
<gene>
    <name evidence="1" type="ORF">SEMRO_778_G201200.1</name>
</gene>
<sequence length="306" mass="34973">MSLDSVNDKTLTNIFAFIGNVPDFCRSAASCRRLRNFLKDDAVWKLCPIDDCDDWDDDWDDWDAYQQTNRSQAFSAHILTSVRQHKEGHHFETNNVANNFGYIEFDGEKSYILKVFGLETWGALVAKIVCKEGLTCTRRDTLIAVARVVEYNMIQLLRAAIMIMLLQSENLEAPEPFRASDLDKAFRVGLPFEQFLHYWLYEDPTHASDRDTDKGTERRLVIHLMRAAGFSFEIEDPDSVAAKICDRLFGLTEWLLDTAFKYEGTAAISPRDINRAASRLQLPFPGVYLSAEDASENDSHHGNDER</sequence>
<evidence type="ECO:0008006" key="3">
    <source>
        <dbReference type="Google" id="ProtNLM"/>
    </source>
</evidence>
<comment type="caution">
    <text evidence="1">The sequence shown here is derived from an EMBL/GenBank/DDBJ whole genome shotgun (WGS) entry which is preliminary data.</text>
</comment>
<accession>A0A9N8E9K9</accession>
<keyword evidence="2" id="KW-1185">Reference proteome</keyword>
<evidence type="ECO:0000313" key="1">
    <source>
        <dbReference type="EMBL" id="CAB9516375.1"/>
    </source>
</evidence>